<dbReference type="Proteomes" id="UP000256964">
    <property type="component" value="Unassembled WGS sequence"/>
</dbReference>
<accession>A0A371CMQ2</accession>
<protein>
    <submittedName>
        <fullName evidence="1">Uncharacterized protein</fullName>
    </submittedName>
</protein>
<dbReference type="OrthoDB" id="655030at2759"/>
<sequence length="167" mass="18786">MGRRTREAAGAAQARRRSALTWPWHFMKPMVRVARHVCVDLVDAAGRRTVGITSRDSCVFHRARDEQRRSCALGRMLDACAGGMPVWQGRYRAPIRWPHRPNIPNETKTSPKIDRRVVRDIILAVIPKDAPTFTKGAVIVSDVLVGVNGANSCIRPSRRPPMVRRCK</sequence>
<keyword evidence="2" id="KW-1185">Reference proteome</keyword>
<organism evidence="1 2">
    <name type="scientific">Lentinus brumalis</name>
    <dbReference type="NCBI Taxonomy" id="2498619"/>
    <lineage>
        <taxon>Eukaryota</taxon>
        <taxon>Fungi</taxon>
        <taxon>Dikarya</taxon>
        <taxon>Basidiomycota</taxon>
        <taxon>Agaricomycotina</taxon>
        <taxon>Agaricomycetes</taxon>
        <taxon>Polyporales</taxon>
        <taxon>Polyporaceae</taxon>
        <taxon>Lentinus</taxon>
    </lineage>
</organism>
<evidence type="ECO:0000313" key="1">
    <source>
        <dbReference type="EMBL" id="RDX41558.1"/>
    </source>
</evidence>
<dbReference type="AlphaFoldDB" id="A0A371CMQ2"/>
<dbReference type="EMBL" id="KZ857508">
    <property type="protein sequence ID" value="RDX41558.1"/>
    <property type="molecule type" value="Genomic_DNA"/>
</dbReference>
<gene>
    <name evidence="1" type="ORF">OH76DRAFT_212231</name>
</gene>
<proteinExistence type="predicted"/>
<evidence type="ECO:0000313" key="2">
    <source>
        <dbReference type="Proteomes" id="UP000256964"/>
    </source>
</evidence>
<name>A0A371CMQ2_9APHY</name>
<reference evidence="1 2" key="1">
    <citation type="journal article" date="2018" name="Biotechnol. Biofuels">
        <title>Integrative visual omics of the white-rot fungus Polyporus brumalis exposes the biotechnological potential of its oxidative enzymes for delignifying raw plant biomass.</title>
        <authorList>
            <person name="Miyauchi S."/>
            <person name="Rancon A."/>
            <person name="Drula E."/>
            <person name="Hage H."/>
            <person name="Chaduli D."/>
            <person name="Favel A."/>
            <person name="Grisel S."/>
            <person name="Henrissat B."/>
            <person name="Herpoel-Gimbert I."/>
            <person name="Ruiz-Duenas F.J."/>
            <person name="Chevret D."/>
            <person name="Hainaut M."/>
            <person name="Lin J."/>
            <person name="Wang M."/>
            <person name="Pangilinan J."/>
            <person name="Lipzen A."/>
            <person name="Lesage-Meessen L."/>
            <person name="Navarro D."/>
            <person name="Riley R."/>
            <person name="Grigoriev I.V."/>
            <person name="Zhou S."/>
            <person name="Raouche S."/>
            <person name="Rosso M.N."/>
        </authorList>
    </citation>
    <scope>NUCLEOTIDE SEQUENCE [LARGE SCALE GENOMIC DNA]</scope>
    <source>
        <strain evidence="1 2">BRFM 1820</strain>
    </source>
</reference>